<proteinExistence type="predicted"/>
<feature type="region of interest" description="Disordered" evidence="1">
    <location>
        <begin position="1"/>
        <end position="22"/>
    </location>
</feature>
<dbReference type="EMBL" id="JAAXPG010000044">
    <property type="protein sequence ID" value="NKZ01786.1"/>
    <property type="molecule type" value="Genomic_DNA"/>
</dbReference>
<dbReference type="CDD" id="cd00347">
    <property type="entry name" value="Flavin_utilizing_monoxygenases"/>
    <property type="match status" value="1"/>
</dbReference>
<dbReference type="AlphaFoldDB" id="A0A7X6RT67"/>
<accession>A0A7X6RT67</accession>
<organism evidence="2 3">
    <name type="scientific">Nocardiopsis alborubida</name>
    <dbReference type="NCBI Taxonomy" id="146802"/>
    <lineage>
        <taxon>Bacteria</taxon>
        <taxon>Bacillati</taxon>
        <taxon>Actinomycetota</taxon>
        <taxon>Actinomycetes</taxon>
        <taxon>Streptosporangiales</taxon>
        <taxon>Nocardiopsidaceae</taxon>
        <taxon>Nocardiopsis</taxon>
    </lineage>
</organism>
<dbReference type="InterPro" id="IPR036661">
    <property type="entry name" value="Luciferase-like_sf"/>
</dbReference>
<dbReference type="GO" id="GO:0016705">
    <property type="term" value="F:oxidoreductase activity, acting on paired donors, with incorporation or reduction of molecular oxygen"/>
    <property type="evidence" value="ECO:0007669"/>
    <property type="project" value="InterPro"/>
</dbReference>
<sequence>MQFGIFSVSDVTTDPTTGRTPTEAERVKAMVTIALKAEEVGLDVFATGEH</sequence>
<comment type="caution">
    <text evidence="2">The sequence shown here is derived from an EMBL/GenBank/DDBJ whole genome shotgun (WGS) entry which is preliminary data.</text>
</comment>
<reference evidence="2 3" key="1">
    <citation type="submission" date="2020-04" db="EMBL/GenBank/DDBJ databases">
        <title>MicrobeNet Type strains.</title>
        <authorList>
            <person name="Nicholson A.C."/>
        </authorList>
    </citation>
    <scope>NUCLEOTIDE SEQUENCE [LARGE SCALE GENOMIC DNA]</scope>
    <source>
        <strain evidence="2 3">ATCC 23612</strain>
    </source>
</reference>
<evidence type="ECO:0000256" key="1">
    <source>
        <dbReference type="SAM" id="MobiDB-lite"/>
    </source>
</evidence>
<gene>
    <name evidence="2" type="ORF">HGB44_29580</name>
</gene>
<keyword evidence="3" id="KW-1185">Reference proteome</keyword>
<name>A0A7X6RT67_9ACTN</name>
<dbReference type="Gene3D" id="3.20.20.30">
    <property type="entry name" value="Luciferase-like domain"/>
    <property type="match status" value="1"/>
</dbReference>
<dbReference type="SUPFAM" id="SSF51679">
    <property type="entry name" value="Bacterial luciferase-like"/>
    <property type="match status" value="1"/>
</dbReference>
<feature type="non-terminal residue" evidence="2">
    <location>
        <position position="50"/>
    </location>
</feature>
<evidence type="ECO:0000313" key="3">
    <source>
        <dbReference type="Proteomes" id="UP000553209"/>
    </source>
</evidence>
<protein>
    <submittedName>
        <fullName evidence="2">5,10-methylene tetrahydromethanopterin reductase</fullName>
    </submittedName>
</protein>
<dbReference type="Proteomes" id="UP000553209">
    <property type="component" value="Unassembled WGS sequence"/>
</dbReference>
<feature type="compositionally biased region" description="Low complexity" evidence="1">
    <location>
        <begin position="12"/>
        <end position="21"/>
    </location>
</feature>
<evidence type="ECO:0000313" key="2">
    <source>
        <dbReference type="EMBL" id="NKZ01786.1"/>
    </source>
</evidence>